<comment type="caution">
    <text evidence="2">The sequence shown here is derived from an EMBL/GenBank/DDBJ whole genome shotgun (WGS) entry which is preliminary data.</text>
</comment>
<dbReference type="PATRIC" id="fig|1618660.3.peg.460"/>
<organism evidence="2 3">
    <name type="scientific">Candidatus Jorgensenbacteria bacterium GW2011_GWA1_48_11</name>
    <dbReference type="NCBI Taxonomy" id="1618660"/>
    <lineage>
        <taxon>Bacteria</taxon>
        <taxon>Candidatus Joergenseniibacteriota</taxon>
    </lineage>
</organism>
<sequence>MKATRKILENRSGQSLVDILIGLAIISLGISMATILVLGGQSVLVDRGNATEARALARAGVEGAVLYVKNNWNGVSDGNYGLGFANGIWQLANSSDTQSIFNRVINVSTTAADQKQIKSIVSWLASPTRQLSVEQDTLVTNWNVIETSGGDAGGGGLSGDWQNPRTLGTIDLGPGNSATGLDVKNKIVYLSAQASDPKKPDFYVVDATDGGNPFVASSSNTGPGLLSVDAAGDYAYAGNSDDDGQLQVIDVSNINSPVLVASYELPGVSGSGAVGNTVFYDNQKIYLGTKRATGPEFHVIDVSNPLSPIEMGSYEVGADINDIYVLDNTAYLATANDGEEVLVLDVANPASISEVGGFNAVSGEDGKSVYLVGNKLYLGRTSGSNDFVIADASVLQSIQQLSSNNLGGVSVNGIVTRDYLAFLATSDSNSEFQIWNIASSTAPALWSEFNFPQVATSIDYEDNVVYVSVRSNDALRIITSQ</sequence>
<dbReference type="SUPFAM" id="SSF50969">
    <property type="entry name" value="YVTN repeat-like/Quinoprotein amine dehydrogenase"/>
    <property type="match status" value="1"/>
</dbReference>
<gene>
    <name evidence="2" type="ORF">UY23_C0002G0025</name>
</gene>
<accession>A0A0G1UAT4</accession>
<keyword evidence="1" id="KW-0812">Transmembrane</keyword>
<reference evidence="2 3" key="1">
    <citation type="journal article" date="2015" name="Nature">
        <title>rRNA introns, odd ribosomes, and small enigmatic genomes across a large radiation of phyla.</title>
        <authorList>
            <person name="Brown C.T."/>
            <person name="Hug L.A."/>
            <person name="Thomas B.C."/>
            <person name="Sharon I."/>
            <person name="Castelle C.J."/>
            <person name="Singh A."/>
            <person name="Wilkins M.J."/>
            <person name="Williams K.H."/>
            <person name="Banfield J.F."/>
        </authorList>
    </citation>
    <scope>NUCLEOTIDE SEQUENCE [LARGE SCALE GENOMIC DNA]</scope>
</reference>
<keyword evidence="1" id="KW-0472">Membrane</keyword>
<dbReference type="InterPro" id="IPR011044">
    <property type="entry name" value="Quino_amine_DH_bsu"/>
</dbReference>
<proteinExistence type="predicted"/>
<evidence type="ECO:0000313" key="3">
    <source>
        <dbReference type="Proteomes" id="UP000034956"/>
    </source>
</evidence>
<dbReference type="Proteomes" id="UP000034956">
    <property type="component" value="Unassembled WGS sequence"/>
</dbReference>
<dbReference type="AlphaFoldDB" id="A0A0G1UAT4"/>
<dbReference type="Pfam" id="PF08309">
    <property type="entry name" value="LVIVD"/>
    <property type="match status" value="3"/>
</dbReference>
<dbReference type="InterPro" id="IPR013211">
    <property type="entry name" value="LVIVD"/>
</dbReference>
<protein>
    <submittedName>
        <fullName evidence="2">LVIVD repeat protein</fullName>
    </submittedName>
</protein>
<keyword evidence="1" id="KW-1133">Transmembrane helix</keyword>
<name>A0A0G1UAT4_9BACT</name>
<evidence type="ECO:0000256" key="1">
    <source>
        <dbReference type="SAM" id="Phobius"/>
    </source>
</evidence>
<dbReference type="EMBL" id="LCPF01000002">
    <property type="protein sequence ID" value="KKU91286.1"/>
    <property type="molecule type" value="Genomic_DNA"/>
</dbReference>
<evidence type="ECO:0000313" key="2">
    <source>
        <dbReference type="EMBL" id="KKU91286.1"/>
    </source>
</evidence>
<feature type="transmembrane region" description="Helical" evidence="1">
    <location>
        <begin position="20"/>
        <end position="39"/>
    </location>
</feature>